<dbReference type="SUPFAM" id="SSF55298">
    <property type="entry name" value="YjgF-like"/>
    <property type="match status" value="1"/>
</dbReference>
<gene>
    <name evidence="1" type="ORF">RGQ13_06375</name>
</gene>
<sequence>MSDNKTPEQRMQELGYTITGELQLPPGFEVLLSMVKVIDKRVIVSGHGALNPDGTIATHLMGQVGDTISLEQAQEAAKLTALAMVGTLKRELGELSNIKSWVKVLGMVNTAPGFTGQTPVIDGFSRTIIDIFGKECGMACRSAVGMAALPMNLSVEVEAELELH</sequence>
<proteinExistence type="predicted"/>
<dbReference type="CDD" id="cd02199">
    <property type="entry name" value="YjgF_YER057c_UK114_like_1"/>
    <property type="match status" value="1"/>
</dbReference>
<dbReference type="PANTHER" id="PTHR43760:SF1">
    <property type="entry name" value="ENDORIBONUCLEASE L-PSP_CHORISMATE MUTASE-LIKE DOMAIN-CONTAINING PROTEIN"/>
    <property type="match status" value="1"/>
</dbReference>
<dbReference type="EMBL" id="CP134145">
    <property type="protein sequence ID" value="WNC73616.1"/>
    <property type="molecule type" value="Genomic_DNA"/>
</dbReference>
<dbReference type="Gene3D" id="3.30.1330.40">
    <property type="entry name" value="RutC-like"/>
    <property type="match status" value="1"/>
</dbReference>
<evidence type="ECO:0000313" key="2">
    <source>
        <dbReference type="Proteomes" id="UP001258994"/>
    </source>
</evidence>
<dbReference type="PANTHER" id="PTHR43760">
    <property type="entry name" value="ENDORIBONUCLEASE-RELATED"/>
    <property type="match status" value="1"/>
</dbReference>
<name>A0ABY9TXW8_9GAMM</name>
<accession>A0ABY9TXW8</accession>
<evidence type="ECO:0000313" key="1">
    <source>
        <dbReference type="EMBL" id="WNC73616.1"/>
    </source>
</evidence>
<keyword evidence="2" id="KW-1185">Reference proteome</keyword>
<dbReference type="RefSeq" id="WP_348392727.1">
    <property type="nucleotide sequence ID" value="NZ_CP134145.1"/>
</dbReference>
<protein>
    <submittedName>
        <fullName evidence="1">RidA family protein</fullName>
    </submittedName>
</protein>
<organism evidence="1 2">
    <name type="scientific">Thalassotalea psychrophila</name>
    <dbReference type="NCBI Taxonomy" id="3065647"/>
    <lineage>
        <taxon>Bacteria</taxon>
        <taxon>Pseudomonadati</taxon>
        <taxon>Pseudomonadota</taxon>
        <taxon>Gammaproteobacteria</taxon>
        <taxon>Alteromonadales</taxon>
        <taxon>Colwelliaceae</taxon>
        <taxon>Thalassotalea</taxon>
    </lineage>
</organism>
<dbReference type="InterPro" id="IPR013813">
    <property type="entry name" value="Endoribo_LPSP/chorism_mut-like"/>
</dbReference>
<reference evidence="2" key="1">
    <citation type="submission" date="2023-09" db="EMBL/GenBank/DDBJ databases">
        <authorList>
            <person name="Li S."/>
            <person name="Li X."/>
            <person name="Zhang C."/>
            <person name="Zhao Z."/>
        </authorList>
    </citation>
    <scope>NUCLEOTIDE SEQUENCE [LARGE SCALE GENOMIC DNA]</scope>
    <source>
        <strain evidence="2">SQ149</strain>
    </source>
</reference>
<dbReference type="Proteomes" id="UP001258994">
    <property type="component" value="Chromosome"/>
</dbReference>
<dbReference type="InterPro" id="IPR035959">
    <property type="entry name" value="RutC-like_sf"/>
</dbReference>